<keyword evidence="1" id="KW-0812">Transmembrane</keyword>
<dbReference type="CDD" id="cd14726">
    <property type="entry name" value="TraB_PrgY-like"/>
    <property type="match status" value="1"/>
</dbReference>
<feature type="transmembrane region" description="Helical" evidence="1">
    <location>
        <begin position="367"/>
        <end position="389"/>
    </location>
</feature>
<dbReference type="AlphaFoldDB" id="A0AAX3BD54"/>
<evidence type="ECO:0000313" key="2">
    <source>
        <dbReference type="EMBL" id="URA10232.1"/>
    </source>
</evidence>
<reference evidence="2" key="1">
    <citation type="submission" date="2021-04" db="EMBL/GenBank/DDBJ databases">
        <authorList>
            <person name="Postec A."/>
        </authorList>
    </citation>
    <scope>NUCLEOTIDE SEQUENCE</scope>
    <source>
        <strain evidence="2">F1F22</strain>
    </source>
</reference>
<dbReference type="RefSeq" id="WP_271435365.1">
    <property type="nucleotide sequence ID" value="NZ_CP073355.1"/>
</dbReference>
<feature type="transmembrane region" description="Helical" evidence="1">
    <location>
        <begin position="313"/>
        <end position="334"/>
    </location>
</feature>
<accession>A0AAX3BD54</accession>
<feature type="transmembrane region" description="Helical" evidence="1">
    <location>
        <begin position="287"/>
        <end position="307"/>
    </location>
</feature>
<dbReference type="InterPro" id="IPR005230">
    <property type="entry name" value="TraB_bac"/>
</dbReference>
<dbReference type="KEGG" id="taqu:KDW03_00030"/>
<proteinExistence type="predicted"/>
<dbReference type="InterPro" id="IPR046345">
    <property type="entry name" value="TraB_PrgY-like"/>
</dbReference>
<dbReference type="NCBIfam" id="TIGR00261">
    <property type="entry name" value="traB"/>
    <property type="match status" value="1"/>
</dbReference>
<feature type="transmembrane region" description="Helical" evidence="1">
    <location>
        <begin position="255"/>
        <end position="275"/>
    </location>
</feature>
<sequence>MLKEQLAPNIIKLTLQERQIILLGTAHIFEDSVNQVKEWIENYQPDSVYVELCEARYQALSSHDRWKNLDIIQVIKSGQGFLLLASLLLSGLQKKMGIQLDEEVGEDMLSAIRLSQEKNIPFILADRDLNTTLRRTWQLASFKDKMRILEILFESLFEDETISEEDIKNMLGEGNLYTTMMNELGKSLPAVKRVLIDERNHYIAQKILSGPGKRCLVVIGRGHLEGIVEALEEPSRLPPLETLDNLPQKTSPGHWIGWGILVLFLGLVITGFFKGGSTVALSMIKEWIIINGTGAALGCLLALAHPVTILSSWIIAPITSLNPFVGAGMFLALIETFFHKPRVKDFENLPQDITSFKGFWNNRVTKILLVFVTGSLGSAIGTFVSIPWMSRLLK</sequence>
<gene>
    <name evidence="2" type="ORF">KDW03_00030</name>
</gene>
<evidence type="ECO:0000256" key="1">
    <source>
        <dbReference type="SAM" id="Phobius"/>
    </source>
</evidence>
<dbReference type="InterPro" id="IPR002816">
    <property type="entry name" value="TraB/PrgY/GumN_fam"/>
</dbReference>
<dbReference type="PANTHER" id="PTHR21530:SF7">
    <property type="entry name" value="TRAB DOMAIN-CONTAINING PROTEIN"/>
    <property type="match status" value="1"/>
</dbReference>
<reference evidence="2" key="2">
    <citation type="submission" date="2022-06" db="EMBL/GenBank/DDBJ databases">
        <title>Thermospira aquatica gen. nov., sp. nov.</title>
        <authorList>
            <person name="Ben Ali Gam Z."/>
            <person name="Labat M."/>
        </authorList>
    </citation>
    <scope>NUCLEOTIDE SEQUENCE</scope>
    <source>
        <strain evidence="2">F1F22</strain>
    </source>
</reference>
<name>A0AAX3BD54_9SPIR</name>
<dbReference type="Pfam" id="PF01963">
    <property type="entry name" value="TraB_PrgY_gumN"/>
    <property type="match status" value="1"/>
</dbReference>
<dbReference type="PANTHER" id="PTHR21530">
    <property type="entry name" value="PHEROMONE SHUTDOWN PROTEIN"/>
    <property type="match status" value="1"/>
</dbReference>
<dbReference type="Proteomes" id="UP001056539">
    <property type="component" value="Chromosome"/>
</dbReference>
<protein>
    <submittedName>
        <fullName evidence="2">TraB/GumN family protein</fullName>
    </submittedName>
</protein>
<organism evidence="2 3">
    <name type="scientific">Thermospira aquatica</name>
    <dbReference type="NCBI Taxonomy" id="2828656"/>
    <lineage>
        <taxon>Bacteria</taxon>
        <taxon>Pseudomonadati</taxon>
        <taxon>Spirochaetota</taxon>
        <taxon>Spirochaetia</taxon>
        <taxon>Brevinematales</taxon>
        <taxon>Thermospiraceae</taxon>
        <taxon>Thermospira</taxon>
    </lineage>
</organism>
<dbReference type="EMBL" id="CP073355">
    <property type="protein sequence ID" value="URA10232.1"/>
    <property type="molecule type" value="Genomic_DNA"/>
</dbReference>
<evidence type="ECO:0000313" key="3">
    <source>
        <dbReference type="Proteomes" id="UP001056539"/>
    </source>
</evidence>
<keyword evidence="3" id="KW-1185">Reference proteome</keyword>
<keyword evidence="1" id="KW-1133">Transmembrane helix</keyword>
<keyword evidence="1" id="KW-0472">Membrane</keyword>